<evidence type="ECO:0000313" key="2">
    <source>
        <dbReference type="EMBL" id="THC90196.1"/>
    </source>
</evidence>
<keyword evidence="3" id="KW-1185">Reference proteome</keyword>
<reference evidence="2 3" key="1">
    <citation type="submission" date="2019-03" db="EMBL/GenBank/DDBJ databases">
        <title>The genome sequence of a newly discovered highly antifungal drug resistant Aspergillus species, Aspergillus tanneri NIH 1004.</title>
        <authorList>
            <person name="Mounaud S."/>
            <person name="Singh I."/>
            <person name="Joardar V."/>
            <person name="Pakala S."/>
            <person name="Pakala S."/>
            <person name="Venepally P."/>
            <person name="Hoover J."/>
            <person name="Nierman W."/>
            <person name="Chung J."/>
            <person name="Losada L."/>
        </authorList>
    </citation>
    <scope>NUCLEOTIDE SEQUENCE [LARGE SCALE GENOMIC DNA]</scope>
    <source>
        <strain evidence="2 3">NIH1004</strain>
    </source>
</reference>
<gene>
    <name evidence="2" type="ORF">EYZ11_010340</name>
</gene>
<dbReference type="VEuPathDB" id="FungiDB:EYZ11_010340"/>
<feature type="region of interest" description="Disordered" evidence="1">
    <location>
        <begin position="360"/>
        <end position="382"/>
    </location>
</feature>
<name>A0A4S3J5J8_9EURO</name>
<evidence type="ECO:0000256" key="1">
    <source>
        <dbReference type="SAM" id="MobiDB-lite"/>
    </source>
</evidence>
<accession>A0A4S3J5J8</accession>
<dbReference type="EMBL" id="SOSA01000548">
    <property type="protein sequence ID" value="THC90196.1"/>
    <property type="molecule type" value="Genomic_DNA"/>
</dbReference>
<evidence type="ECO:0000313" key="3">
    <source>
        <dbReference type="Proteomes" id="UP000308092"/>
    </source>
</evidence>
<feature type="compositionally biased region" description="Low complexity" evidence="1">
    <location>
        <begin position="253"/>
        <end position="267"/>
    </location>
</feature>
<dbReference type="Proteomes" id="UP000308092">
    <property type="component" value="Unassembled WGS sequence"/>
</dbReference>
<feature type="region of interest" description="Disordered" evidence="1">
    <location>
        <begin position="164"/>
        <end position="214"/>
    </location>
</feature>
<dbReference type="STRING" id="1220188.A0A4S3J5J8"/>
<proteinExistence type="predicted"/>
<feature type="compositionally biased region" description="Polar residues" evidence="1">
    <location>
        <begin position="369"/>
        <end position="382"/>
    </location>
</feature>
<sequence length="382" mass="40360">MEETEADAEEEEEWGCFRCHSINHDGHRPKRRLSKGIRLTILNSPVSSKWNALINLLARKNVSLATPATGASCGAPKIPADAVDVYGSGSPASIALPSRSGARLASPPEALISDFFHFPDDDDDVTAAAAAAAFGLSTMAAYTEPLEALGHQTATLFESLGHSASSNHNHYQDHAPGAHGESGTWRADNDNSPVGYPHASAVDPQLSSCSVGPAANPSHTIITHTTELLSRLQQDVLRYKSATYGTQRDSNASSSSPLLSSSSSPPSWRGRPVEVALKPAQETLDIIIDLLLNAHGENEQNAQSPPSFDWQTALHLVLSPASVLLSTYSEIVQDLRTVTTPLCSSSSMSIASISRAAAIDSPGDGAPVPSQSVWSHFGDVSQ</sequence>
<comment type="caution">
    <text evidence="2">The sequence shown here is derived from an EMBL/GenBank/DDBJ whole genome shotgun (WGS) entry which is preliminary data.</text>
</comment>
<feature type="region of interest" description="Disordered" evidence="1">
    <location>
        <begin position="246"/>
        <end position="271"/>
    </location>
</feature>
<dbReference type="AlphaFoldDB" id="A0A4S3J5J8"/>
<protein>
    <submittedName>
        <fullName evidence="2">Uncharacterized protein</fullName>
    </submittedName>
</protein>
<organism evidence="2 3">
    <name type="scientific">Aspergillus tanneri</name>
    <dbReference type="NCBI Taxonomy" id="1220188"/>
    <lineage>
        <taxon>Eukaryota</taxon>
        <taxon>Fungi</taxon>
        <taxon>Dikarya</taxon>
        <taxon>Ascomycota</taxon>
        <taxon>Pezizomycotina</taxon>
        <taxon>Eurotiomycetes</taxon>
        <taxon>Eurotiomycetidae</taxon>
        <taxon>Eurotiales</taxon>
        <taxon>Aspergillaceae</taxon>
        <taxon>Aspergillus</taxon>
        <taxon>Aspergillus subgen. Circumdati</taxon>
    </lineage>
</organism>